<reference evidence="1 2" key="1">
    <citation type="journal article" date="2015" name="Genome Announc.">
        <title>Draft Genome Sequence of Brevibacillus brevis DZQ7, a Plant Growth-Promoting Rhizobacterium with Broad-Spectrum Antimicrobial Activity.</title>
        <authorList>
            <person name="Hou Q."/>
            <person name="Wang C."/>
            <person name="Hou X."/>
            <person name="Xia Z."/>
            <person name="Ye J."/>
            <person name="Liu K."/>
            <person name="Liu H."/>
            <person name="Wang J."/>
            <person name="Guo H."/>
            <person name="Yu X."/>
            <person name="Yang Y."/>
            <person name="Du B."/>
            <person name="Ding Y."/>
        </authorList>
    </citation>
    <scope>NUCLEOTIDE SEQUENCE [LARGE SCALE GENOMIC DNA]</scope>
    <source>
        <strain evidence="1 2">DZQ7</strain>
    </source>
</reference>
<dbReference type="RefSeq" id="WP_048031993.1">
    <property type="nucleotide sequence ID" value="NZ_CP030117.1"/>
</dbReference>
<sequence>MIHIQWDGIDVEKTPKVFINGIDVTEHEDISFFGSRFTKKYSLIVYDSELSKTVSNIEIKDIPKELETITISLLLDFLDDVEKIDISYTEEFETAILNFRYFWDWEHWKQPYSIQEFADTMEKILYEYEEQGLKWVQEDEILTNGCHIKYIFNGNTQSTIKEIIAGIEPVLKEIVERAYAVLYSNTSDHSLISSFNFPPEVRTACEQYLVYFVQFLQDIGIEATSSIKNEAGITLFSVTPTSSEDALEQIKAALEIYLELPVSMENSSYVQVDLDPKVHQLIANVHHLSSQLSLSQALVQAQKVTIQNQQITITQQQQFIDSTILQQALISNQNEDKEEILGGTVSITKYQGNGFEVNIPNIFRWTKKLIGKE</sequence>
<dbReference type="AlphaFoldDB" id="A0A2Z4MFN6"/>
<protein>
    <submittedName>
        <fullName evidence="1">Uncharacterized protein</fullName>
    </submittedName>
</protein>
<dbReference type="Proteomes" id="UP000036061">
    <property type="component" value="Chromosome"/>
</dbReference>
<dbReference type="EMBL" id="CP030117">
    <property type="protein sequence ID" value="AWX55171.1"/>
    <property type="molecule type" value="Genomic_DNA"/>
</dbReference>
<evidence type="ECO:0000313" key="2">
    <source>
        <dbReference type="Proteomes" id="UP000036061"/>
    </source>
</evidence>
<name>A0A2Z4MFN6_BREBE</name>
<accession>A0A2Z4MFN6</accession>
<gene>
    <name evidence="1" type="ORF">AB432_009015</name>
</gene>
<evidence type="ECO:0000313" key="1">
    <source>
        <dbReference type="EMBL" id="AWX55171.1"/>
    </source>
</evidence>
<organism evidence="1 2">
    <name type="scientific">Brevibacillus brevis</name>
    <name type="common">Bacillus brevis</name>
    <dbReference type="NCBI Taxonomy" id="1393"/>
    <lineage>
        <taxon>Bacteria</taxon>
        <taxon>Bacillati</taxon>
        <taxon>Bacillota</taxon>
        <taxon>Bacilli</taxon>
        <taxon>Bacillales</taxon>
        <taxon>Paenibacillaceae</taxon>
        <taxon>Brevibacillus</taxon>
    </lineage>
</organism>
<proteinExistence type="predicted"/>